<evidence type="ECO:0000313" key="15">
    <source>
        <dbReference type="Proteomes" id="UP001139887"/>
    </source>
</evidence>
<comment type="caution">
    <text evidence="14">The sequence shown here is derived from an EMBL/GenBank/DDBJ whole genome shotgun (WGS) entry which is preliminary data.</text>
</comment>
<gene>
    <name evidence="14" type="primary">CHO2_1</name>
    <name evidence="14" type="ORF">IWW36_005298</name>
</gene>
<evidence type="ECO:0000256" key="10">
    <source>
        <dbReference type="ARBA" id="ARBA00023209"/>
    </source>
</evidence>
<keyword evidence="15" id="KW-1185">Reference proteome</keyword>
<evidence type="ECO:0000256" key="8">
    <source>
        <dbReference type="ARBA" id="ARBA00023098"/>
    </source>
</evidence>
<feature type="transmembrane region" description="Helical" evidence="13">
    <location>
        <begin position="176"/>
        <end position="196"/>
    </location>
</feature>
<feature type="transmembrane region" description="Helical" evidence="13">
    <location>
        <begin position="202"/>
        <end position="221"/>
    </location>
</feature>
<sequence length="545" mass="62059">MAVRKRLKREKDAGNSSSETADASSQVSSHEELLTGRTPDGKAFAVPKTRDMLQSLFNPTTPKTTFDMITLATLITHLIVALVLPLATKRAVLMAAFAFWRLCYNGGLGWILNWQSNRHGLVALFKRNGWLDPSRGDKIYTWLRSELEAKMGPGYSFESVPIEFNVWLLYRQLVDLILLNDFTAYFFLCSCYLGSANDAEPWHAFLRIAGGLTLLAFNLWVKVDAHRVVKDYAWYWGDFFFLVEQSLTFDGVFEMAPHPMYSIGYAGYYGGSLITGSYTIFYASLAAHMLQFLFLSFVENPHIEKTYERPPLAIQVIQKSRNRRMSAALSDISDGNKDPSTTMVDICKVSIRERPTSLWHPELIVFKNFDLFRASDVLILLLLVYSVGVPLCFRWAFGNSQMVFAYSVAQCVIWILFRTLVLGFLLRKQSTSQLITRWYIKHGGDGEEAFSSWRAVYNTTTIMTYGSFGLIALVTYHWGNADFGNLVLFHTLGLLLIAFHVWSSRSVYETLGDFGWFYGDFFAQDSSMLSLAPQDIKLYYTGIYR</sequence>
<feature type="transmembrane region" description="Helical" evidence="13">
    <location>
        <begin position="455"/>
        <end position="477"/>
    </location>
</feature>
<feature type="compositionally biased region" description="Polar residues" evidence="12">
    <location>
        <begin position="14"/>
        <end position="28"/>
    </location>
</feature>
<reference evidence="14" key="1">
    <citation type="submission" date="2022-07" db="EMBL/GenBank/DDBJ databases">
        <title>Phylogenomic reconstructions and comparative analyses of Kickxellomycotina fungi.</title>
        <authorList>
            <person name="Reynolds N.K."/>
            <person name="Stajich J.E."/>
            <person name="Barry K."/>
            <person name="Grigoriev I.V."/>
            <person name="Crous P."/>
            <person name="Smith M.E."/>
        </authorList>
    </citation>
    <scope>NUCLEOTIDE SEQUENCE</scope>
    <source>
        <strain evidence="14">NRRL 1566</strain>
    </source>
</reference>
<keyword evidence="10" id="KW-0594">Phospholipid biosynthesis</keyword>
<keyword evidence="9 13" id="KW-0472">Membrane</keyword>
<dbReference type="Pfam" id="PF04191">
    <property type="entry name" value="PEMT"/>
    <property type="match status" value="2"/>
</dbReference>
<dbReference type="GO" id="GO:0032259">
    <property type="term" value="P:methylation"/>
    <property type="evidence" value="ECO:0007669"/>
    <property type="project" value="UniProtKB-KW"/>
</dbReference>
<dbReference type="PANTHER" id="PTHR32138:SF0">
    <property type="entry name" value="PHOSPHATIDYLETHANOLAMINE N-METHYLTRANSFERASE"/>
    <property type="match status" value="1"/>
</dbReference>
<evidence type="ECO:0000256" key="1">
    <source>
        <dbReference type="ARBA" id="ARBA00004127"/>
    </source>
</evidence>
<keyword evidence="4 14" id="KW-0808">Transferase</keyword>
<evidence type="ECO:0000256" key="13">
    <source>
        <dbReference type="SAM" id="Phobius"/>
    </source>
</evidence>
<feature type="transmembrane region" description="Helical" evidence="13">
    <location>
        <begin position="483"/>
        <end position="502"/>
    </location>
</feature>
<keyword evidence="2" id="KW-0444">Lipid biosynthesis</keyword>
<feature type="non-terminal residue" evidence="14">
    <location>
        <position position="1"/>
    </location>
</feature>
<feature type="transmembrane region" description="Helical" evidence="13">
    <location>
        <begin position="68"/>
        <end position="87"/>
    </location>
</feature>
<feature type="transmembrane region" description="Helical" evidence="13">
    <location>
        <begin position="273"/>
        <end position="295"/>
    </location>
</feature>
<feature type="transmembrane region" description="Helical" evidence="13">
    <location>
        <begin position="93"/>
        <end position="112"/>
    </location>
</feature>
<dbReference type="GO" id="GO:0006656">
    <property type="term" value="P:phosphatidylcholine biosynthetic process"/>
    <property type="evidence" value="ECO:0007669"/>
    <property type="project" value="TreeGrafter"/>
</dbReference>
<evidence type="ECO:0000256" key="6">
    <source>
        <dbReference type="ARBA" id="ARBA00022692"/>
    </source>
</evidence>
<protein>
    <submittedName>
        <fullName evidence="14">Phosphatidylethanolamine N-methyltransferase</fullName>
        <ecNumber evidence="14">2.1.1.17</ecNumber>
    </submittedName>
</protein>
<keyword evidence="11" id="KW-1208">Phospholipid metabolism</keyword>
<accession>A0A9W8LXZ4</accession>
<name>A0A9W8LXZ4_9FUNG</name>
<evidence type="ECO:0000256" key="9">
    <source>
        <dbReference type="ARBA" id="ARBA00023136"/>
    </source>
</evidence>
<evidence type="ECO:0000256" key="7">
    <source>
        <dbReference type="ARBA" id="ARBA00022989"/>
    </source>
</evidence>
<feature type="transmembrane region" description="Helical" evidence="13">
    <location>
        <begin position="377"/>
        <end position="397"/>
    </location>
</feature>
<organism evidence="14 15">
    <name type="scientific">Coemansia brasiliensis</name>
    <dbReference type="NCBI Taxonomy" id="2650707"/>
    <lineage>
        <taxon>Eukaryota</taxon>
        <taxon>Fungi</taxon>
        <taxon>Fungi incertae sedis</taxon>
        <taxon>Zoopagomycota</taxon>
        <taxon>Kickxellomycotina</taxon>
        <taxon>Kickxellomycetes</taxon>
        <taxon>Kickxellales</taxon>
        <taxon>Kickxellaceae</taxon>
        <taxon>Coemansia</taxon>
    </lineage>
</organism>
<feature type="region of interest" description="Disordered" evidence="12">
    <location>
        <begin position="1"/>
        <end position="42"/>
    </location>
</feature>
<proteinExistence type="predicted"/>
<evidence type="ECO:0000256" key="11">
    <source>
        <dbReference type="ARBA" id="ARBA00023264"/>
    </source>
</evidence>
<dbReference type="GO" id="GO:0012505">
    <property type="term" value="C:endomembrane system"/>
    <property type="evidence" value="ECO:0007669"/>
    <property type="project" value="UniProtKB-SubCell"/>
</dbReference>
<dbReference type="GO" id="GO:0004608">
    <property type="term" value="F:phosphatidylethanolamine N-methyltransferase activity"/>
    <property type="evidence" value="ECO:0007669"/>
    <property type="project" value="UniProtKB-EC"/>
</dbReference>
<feature type="transmembrane region" description="Helical" evidence="13">
    <location>
        <begin position="403"/>
        <end position="426"/>
    </location>
</feature>
<evidence type="ECO:0000256" key="2">
    <source>
        <dbReference type="ARBA" id="ARBA00022516"/>
    </source>
</evidence>
<evidence type="ECO:0000313" key="14">
    <source>
        <dbReference type="EMBL" id="KAJ2844134.1"/>
    </source>
</evidence>
<dbReference type="EC" id="2.1.1.17" evidence="14"/>
<dbReference type="Proteomes" id="UP001139887">
    <property type="component" value="Unassembled WGS sequence"/>
</dbReference>
<dbReference type="PANTHER" id="PTHR32138">
    <property type="entry name" value="PHOSPHATIDYLETHANOLAMINE N-METHYLTRANSFERASE"/>
    <property type="match status" value="1"/>
</dbReference>
<dbReference type="InterPro" id="IPR007318">
    <property type="entry name" value="Phopholipid_MeTrfase"/>
</dbReference>
<keyword evidence="7 13" id="KW-1133">Transmembrane helix</keyword>
<keyword evidence="3 14" id="KW-0489">Methyltransferase</keyword>
<comment type="subcellular location">
    <subcellularLocation>
        <location evidence="1">Endomembrane system</location>
        <topology evidence="1">Multi-pass membrane protein</topology>
    </subcellularLocation>
</comment>
<evidence type="ECO:0000256" key="5">
    <source>
        <dbReference type="ARBA" id="ARBA00022691"/>
    </source>
</evidence>
<evidence type="ECO:0000256" key="12">
    <source>
        <dbReference type="SAM" id="MobiDB-lite"/>
    </source>
</evidence>
<dbReference type="PROSITE" id="PS51598">
    <property type="entry name" value="SAM_CHO2"/>
    <property type="match status" value="1"/>
</dbReference>
<dbReference type="InterPro" id="IPR016219">
    <property type="entry name" value="Phosphatid-EA_MeTrfase_fun"/>
</dbReference>
<keyword evidence="5" id="KW-0949">S-adenosyl-L-methionine</keyword>
<evidence type="ECO:0000256" key="4">
    <source>
        <dbReference type="ARBA" id="ARBA00022679"/>
    </source>
</evidence>
<evidence type="ECO:0000256" key="3">
    <source>
        <dbReference type="ARBA" id="ARBA00022603"/>
    </source>
</evidence>
<dbReference type="AlphaFoldDB" id="A0A9W8LXZ4"/>
<keyword evidence="6 13" id="KW-0812">Transmembrane</keyword>
<dbReference type="OrthoDB" id="4583at2759"/>
<dbReference type="EMBL" id="JANBUW010001176">
    <property type="protein sequence ID" value="KAJ2844134.1"/>
    <property type="molecule type" value="Genomic_DNA"/>
</dbReference>
<keyword evidence="8" id="KW-0443">Lipid metabolism</keyword>